<dbReference type="SMART" id="SM00060">
    <property type="entry name" value="FN3"/>
    <property type="match status" value="3"/>
</dbReference>
<keyword evidence="1" id="KW-1015">Disulfide bond</keyword>
<feature type="domain" description="Fibronectin type-III" evidence="5">
    <location>
        <begin position="1575"/>
        <end position="1665"/>
    </location>
</feature>
<dbReference type="PROSITE" id="PS50853">
    <property type="entry name" value="FN3"/>
    <property type="match status" value="3"/>
</dbReference>
<evidence type="ECO:0000259" key="5">
    <source>
        <dbReference type="PROSITE" id="PS50853"/>
    </source>
</evidence>
<evidence type="ECO:0000313" key="6">
    <source>
        <dbReference type="EMBL" id="SEE61727.1"/>
    </source>
</evidence>
<feature type="compositionally biased region" description="Basic and acidic residues" evidence="4">
    <location>
        <begin position="1272"/>
        <end position="1285"/>
    </location>
</feature>
<dbReference type="InterPro" id="IPR013783">
    <property type="entry name" value="Ig-like_fold"/>
</dbReference>
<dbReference type="InterPro" id="IPR003961">
    <property type="entry name" value="FN3_dom"/>
</dbReference>
<dbReference type="GO" id="GO:0016798">
    <property type="term" value="F:hydrolase activity, acting on glycosyl bonds"/>
    <property type="evidence" value="ECO:0007669"/>
    <property type="project" value="UniProtKB-KW"/>
</dbReference>
<dbReference type="Gene3D" id="2.60.40.3440">
    <property type="match status" value="1"/>
</dbReference>
<evidence type="ECO:0000256" key="3">
    <source>
        <dbReference type="ARBA" id="ARBA00023326"/>
    </source>
</evidence>
<dbReference type="GO" id="GO:0000272">
    <property type="term" value="P:polysaccharide catabolic process"/>
    <property type="evidence" value="ECO:0007669"/>
    <property type="project" value="UniProtKB-KW"/>
</dbReference>
<proteinExistence type="predicted"/>
<feature type="compositionally biased region" description="Polar residues" evidence="4">
    <location>
        <begin position="1286"/>
        <end position="1297"/>
    </location>
</feature>
<keyword evidence="3" id="KW-0624">Polysaccharide degradation</keyword>
<dbReference type="Gene3D" id="2.60.40.10">
    <property type="entry name" value="Immunoglobulins"/>
    <property type="match status" value="3"/>
</dbReference>
<dbReference type="GO" id="GO:0098609">
    <property type="term" value="P:cell-cell adhesion"/>
    <property type="evidence" value="ECO:0007669"/>
    <property type="project" value="TreeGrafter"/>
</dbReference>
<name>A0A1H5KB68_9MICC</name>
<gene>
    <name evidence="6" type="ORF">SAMN04489740_1933</name>
</gene>
<dbReference type="EMBL" id="FNTV01000001">
    <property type="protein sequence ID" value="SEE61727.1"/>
    <property type="molecule type" value="Genomic_DNA"/>
</dbReference>
<dbReference type="Pfam" id="PF17963">
    <property type="entry name" value="Big_9"/>
    <property type="match status" value="8"/>
</dbReference>
<accession>A0A1H5KB68</accession>
<keyword evidence="2" id="KW-0378">Hydrolase</keyword>
<dbReference type="Pfam" id="PF00041">
    <property type="entry name" value="fn3"/>
    <property type="match status" value="2"/>
</dbReference>
<dbReference type="Proteomes" id="UP000182725">
    <property type="component" value="Unassembled WGS sequence"/>
</dbReference>
<evidence type="ECO:0000256" key="1">
    <source>
        <dbReference type="ARBA" id="ARBA00023157"/>
    </source>
</evidence>
<evidence type="ECO:0000256" key="2">
    <source>
        <dbReference type="ARBA" id="ARBA00023295"/>
    </source>
</evidence>
<reference evidence="6 7" key="1">
    <citation type="submission" date="2016-10" db="EMBL/GenBank/DDBJ databases">
        <authorList>
            <person name="de Groot N.N."/>
        </authorList>
    </citation>
    <scope>NUCLEOTIDE SEQUENCE [LARGE SCALE GENOMIC DNA]</scope>
    <source>
        <strain evidence="6 7">DSM 22274</strain>
    </source>
</reference>
<evidence type="ECO:0000256" key="4">
    <source>
        <dbReference type="SAM" id="MobiDB-lite"/>
    </source>
</evidence>
<protein>
    <submittedName>
        <fullName evidence="6">Fibronectin type III domain-containing protein</fullName>
    </submittedName>
</protein>
<feature type="region of interest" description="Disordered" evidence="4">
    <location>
        <begin position="375"/>
        <end position="401"/>
    </location>
</feature>
<dbReference type="InterPro" id="IPR036116">
    <property type="entry name" value="FN3_sf"/>
</dbReference>
<keyword evidence="2" id="KW-0326">Glycosidase</keyword>
<dbReference type="PANTHER" id="PTHR44170">
    <property type="entry name" value="PROTEIN SIDEKICK"/>
    <property type="match status" value="1"/>
</dbReference>
<evidence type="ECO:0000313" key="7">
    <source>
        <dbReference type="Proteomes" id="UP000182725"/>
    </source>
</evidence>
<organism evidence="6 7">
    <name type="scientific">Arthrobacter alpinus</name>
    <dbReference type="NCBI Taxonomy" id="656366"/>
    <lineage>
        <taxon>Bacteria</taxon>
        <taxon>Bacillati</taxon>
        <taxon>Actinomycetota</taxon>
        <taxon>Actinomycetes</taxon>
        <taxon>Micrococcales</taxon>
        <taxon>Micrococcaceae</taxon>
        <taxon>Arthrobacter</taxon>
    </lineage>
</organism>
<feature type="region of interest" description="Disordered" evidence="4">
    <location>
        <begin position="1267"/>
        <end position="1302"/>
    </location>
</feature>
<sequence length="2059" mass="213198">MALSDLFTKSSNKKQLVTASAAMVLSAAVVTGAVVYPGFATADVDLNDGSVWVTNRVDGLVGHLNDQSKVLDGGFTATTATFDVVQNAGNVFMNGDGGSLLNPVNTSMMALESETALGGGKQISQGTNIVSLSDSGAGKVWAMDNAAVPGFSDKTSPAIVTGLRSAISVTAPDDTVYTVDSEAGELVTIVLNDAGKVASQERATLEGLAGSPDVQISVAGGKPVVFAPSSGKLFLPGGKSVTIPNAQGGLLAQATAEGNFAALETPTALFTQPLDGSGAKVLELGGTGKAVAPVVQNGCVHAAWSGANKYVLACNGSGDLIEIPRAGGNSEFVFRKNRDVVVLNDVNTGNVWLVNQNMLLVNNWDDLKTDLKKADNAEKDSADPNVVNTLPDRTKPNRSPEAVADSFGVRAGRTTILPVLFNDSDPDGDVLTVEPPADEPVVGAVASIYEGTGLQIAVPDTAAGAGQFTYSVNDGRGGTSQASVNLRVVPESENTAPHTMRDSTLVVEQGQTMRQNVLTDWIDPDGDDIYLIGAVSDDGSAVIKSTPDGELSYTDDGESIGMKTMTVSVSDGRDITEKKIKVNVLPAGGVPPVANADFFKAVVGQPVVLAPLKNDQDPAGGKLRLASVSKAPNATVSEIADNGTVTFTSTAAGAVYLEYQVTNGPMSASGLIRVQVVDADSQGLPVAVKDLVMLPSGGSALVDVLGNDSDPAGGVLVIQSVELPPGSPVSATIIERNIIKLTDVRGLKDKIGIKYTISNGAGNATGEISVVRIPAPDKLMPPRVEPDTAIVRAGDVVSIPVLENDTDPNGEVLKSPVVVESPDESLGKLFTDQNQLRFIAGPTAKTVQGVYKVANSTGQFNSAQVTITIVAADPEHNLPPAPKNLTGRVIAGDQVRIAVPLNGIDPEGDSVELVGVDEGPGLGTAETGNGFIYYTAGGSSAGTDSFTYRVRDRLGAEATARVDVGIAPPLAVNHPPVTEDDYITLRPGRKVALDVLLNDSDPDGGQLGLVKEAFLGPEEMQPTVTDKGKLLLTSPMEPGIATMMYTIADKFGAQATGNVRMTVTPDAALKAPIARDDRVTVKQMLGKNTVDVPVLDNDADPDGVTEDLKVSIEAVAGRNSESASVTAGGTVRIVLAPQEQMIPYTVTDQDGLTSTAVIWVPGQDKQYPVLKSTEVIRMTAGESAVMKLADYVQVREGRTPRLTEASKISFVGAGKDNVIVGDGEGVNYASDIKFYGPGSITFEVTDGSGPDDPAGLKSTLTVMTLVDPAPAAKKDDKDKPEEKKNTPPTFTGSSLEVPQQEKATVDVGPLAFDIDPGDKEKFKYAMVGNQPGNFEVSFSGTVLTVSQRDGTKVGEQATVQLSVSDGTNEPVVAEVVLRATSTSKPQPVANEDVVLEAHAGRAEVVDVLKNDVNPFPDTPLQVVDTMTETGSAGISVTHTASSVTVNSNDDYKGTVVVRYTVEDKTKDASRHATGRIRIVIKGKPDAPTKPQVVEEKDKAVLLTWDPPADNGSPITKYTVNWTGGSQDCATNTCTVTGLTNATEYKFTVTATNAVATSAASPASATAMPDRIPDTPAAPTTTFGDKAVTVEWVTPVGEFTPVTKFNVEISPAPAGQNGQKAGVTGNSLIWPGLENGTEYQFRVQAINKAPKPSEWSPYSASVIPAGVPSAPAAPTVQVLEQVGSQNQIGVQWNVPFNNGAPVTKYTLTQSGGGEAPRTYTPTANGQTVTVNNSTEPYTFAVTATNKAGTGASSPSSTPQRAVGKVDTMGAPSIQITDQGGAGGYVIVGYTPLTQAQLKGYAANEATYCVKLSTAGAEQCGVPSGVKLASPNGAGVYATVRARASTGSQSSVGDSSGASATVTPYGVPLQTSVNGSTAGQGDKTVRWTWSAANNNGSAITRYESSLNGAGWENRGMAMSYSTGTSGYNDGASLSVRACNAGGCGAAGSATSHAGSAPPPPAPPVTEVQVKAGTWHSCTQGPGESNNFQSNPARCDHVVSPGGNNNIGGKWLDTADGWVQVRGCGSGYYSNWYEMSTGPQTNRWVRPDTVDVRDRDGGNIRC</sequence>
<feature type="domain" description="Fibronectin type-III" evidence="5">
    <location>
        <begin position="1669"/>
        <end position="1762"/>
    </location>
</feature>
<dbReference type="CDD" id="cd00063">
    <property type="entry name" value="FN3"/>
    <property type="match status" value="3"/>
</dbReference>
<keyword evidence="3" id="KW-0119">Carbohydrate metabolism</keyword>
<feature type="domain" description="Fibronectin type-III" evidence="5">
    <location>
        <begin position="1486"/>
        <end position="1574"/>
    </location>
</feature>
<dbReference type="SUPFAM" id="SSF49265">
    <property type="entry name" value="Fibronectin type III"/>
    <property type="match status" value="2"/>
</dbReference>
<dbReference type="PRINTS" id="PR00014">
    <property type="entry name" value="FNTYPEIII"/>
</dbReference>
<dbReference type="PANTHER" id="PTHR44170:SF54">
    <property type="entry name" value="FI24025P1"/>
    <property type="match status" value="1"/>
</dbReference>
<dbReference type="RefSeq" id="WP_074713231.1">
    <property type="nucleotide sequence ID" value="NZ_FNTV01000001.1"/>
</dbReference>